<dbReference type="InterPro" id="IPR017937">
    <property type="entry name" value="Thioredoxin_CS"/>
</dbReference>
<organism evidence="7 8">
    <name type="scientific">Hymenobacter jeongseonensis</name>
    <dbReference type="NCBI Taxonomy" id="2791027"/>
    <lineage>
        <taxon>Bacteria</taxon>
        <taxon>Pseudomonadati</taxon>
        <taxon>Bacteroidota</taxon>
        <taxon>Cytophagia</taxon>
        <taxon>Cytophagales</taxon>
        <taxon>Hymenobacteraceae</taxon>
        <taxon>Hymenobacter</taxon>
    </lineage>
</organism>
<evidence type="ECO:0000256" key="4">
    <source>
        <dbReference type="ARBA" id="ARBA00023284"/>
    </source>
</evidence>
<sequence length="430" mass="48539">MPLLPSGGLPARATPTPPWLPQGLRATSRWLGWLWLVLLASCQAKPPPAAQPYVLVADIEGCTDCRAQLSLRGYSSFQDVDSSSTKDGHFTLRGTLAQPGLYNLFYYSNTDHAVSGSLQLYLPTDSVHITATRQQIRTKFYPEKPAIGSYLRNTIVFSTSPKQREWEQYLVGRDSLWNQYFVDKARLQARFMQAMGTGNKARIEQWADSARSFDYRAGGYWAAAADAFVRQHPASEVALWAMLDNRDDLPSAERFRRYYQALPAALRASFYGQILDKELARNEGRNQNRQRFIGSYIHGLAGKTPAGQKLDAPRLFKQNKLTLVEFWASWCGPCRMTLPKYYGLYKQYHPQGFGMIGVSLDRDYNKWVQAIAEDSLRIPHLSELQGGQGEDAQRFGIQGIPANLLVDSTGRVVAVDVEYPQLYKHLQRAL</sequence>
<dbReference type="SUPFAM" id="SSF52833">
    <property type="entry name" value="Thioredoxin-like"/>
    <property type="match status" value="1"/>
</dbReference>
<evidence type="ECO:0000313" key="7">
    <source>
        <dbReference type="EMBL" id="MBF9239189.1"/>
    </source>
</evidence>
<gene>
    <name evidence="7" type="ORF">I2I05_17425</name>
</gene>
<dbReference type="PROSITE" id="PS00194">
    <property type="entry name" value="THIOREDOXIN_1"/>
    <property type="match status" value="1"/>
</dbReference>
<reference evidence="7 8" key="1">
    <citation type="submission" date="2020-11" db="EMBL/GenBank/DDBJ databases">
        <authorList>
            <person name="Kim M.K."/>
        </authorList>
    </citation>
    <scope>NUCLEOTIDE SEQUENCE [LARGE SCALE GENOMIC DNA]</scope>
    <source>
        <strain evidence="7 8">BT683</strain>
    </source>
</reference>
<dbReference type="InterPro" id="IPR012336">
    <property type="entry name" value="Thioredoxin-like_fold"/>
</dbReference>
<dbReference type="Pfam" id="PF13905">
    <property type="entry name" value="Thioredoxin_8"/>
    <property type="match status" value="1"/>
</dbReference>
<keyword evidence="8" id="KW-1185">Reference proteome</keyword>
<feature type="domain" description="Thioredoxin" evidence="6">
    <location>
        <begin position="291"/>
        <end position="430"/>
    </location>
</feature>
<dbReference type="CDD" id="cd02966">
    <property type="entry name" value="TlpA_like_family"/>
    <property type="match status" value="1"/>
</dbReference>
<evidence type="ECO:0000256" key="3">
    <source>
        <dbReference type="ARBA" id="ARBA00023157"/>
    </source>
</evidence>
<evidence type="ECO:0000259" key="6">
    <source>
        <dbReference type="PROSITE" id="PS51352"/>
    </source>
</evidence>
<dbReference type="InterPro" id="IPR013766">
    <property type="entry name" value="Thioredoxin_domain"/>
</dbReference>
<dbReference type="PROSITE" id="PS51352">
    <property type="entry name" value="THIOREDOXIN_2"/>
    <property type="match status" value="1"/>
</dbReference>
<dbReference type="InterPro" id="IPR050553">
    <property type="entry name" value="Thioredoxin_ResA/DsbE_sf"/>
</dbReference>
<comment type="subcellular location">
    <subcellularLocation>
        <location evidence="1">Cell envelope</location>
    </subcellularLocation>
</comment>
<dbReference type="PANTHER" id="PTHR42852:SF6">
    <property type="entry name" value="THIOL:DISULFIDE INTERCHANGE PROTEIN DSBE"/>
    <property type="match status" value="1"/>
</dbReference>
<feature type="region of interest" description="Disordered" evidence="5">
    <location>
        <begin position="1"/>
        <end position="20"/>
    </location>
</feature>
<dbReference type="EMBL" id="JADQDQ010000010">
    <property type="protein sequence ID" value="MBF9239189.1"/>
    <property type="molecule type" value="Genomic_DNA"/>
</dbReference>
<accession>A0ABS0ILE2</accession>
<keyword evidence="4" id="KW-0676">Redox-active center</keyword>
<dbReference type="Gene3D" id="3.40.30.10">
    <property type="entry name" value="Glutaredoxin"/>
    <property type="match status" value="1"/>
</dbReference>
<proteinExistence type="predicted"/>
<evidence type="ECO:0000256" key="2">
    <source>
        <dbReference type="ARBA" id="ARBA00022748"/>
    </source>
</evidence>
<keyword evidence="2" id="KW-0201">Cytochrome c-type biogenesis</keyword>
<evidence type="ECO:0000256" key="1">
    <source>
        <dbReference type="ARBA" id="ARBA00004196"/>
    </source>
</evidence>
<dbReference type="Proteomes" id="UP000597617">
    <property type="component" value="Unassembled WGS sequence"/>
</dbReference>
<keyword evidence="3" id="KW-1015">Disulfide bond</keyword>
<dbReference type="InterPro" id="IPR036249">
    <property type="entry name" value="Thioredoxin-like_sf"/>
</dbReference>
<comment type="caution">
    <text evidence="7">The sequence shown here is derived from an EMBL/GenBank/DDBJ whole genome shotgun (WGS) entry which is preliminary data.</text>
</comment>
<evidence type="ECO:0000256" key="5">
    <source>
        <dbReference type="SAM" id="MobiDB-lite"/>
    </source>
</evidence>
<dbReference type="PANTHER" id="PTHR42852">
    <property type="entry name" value="THIOL:DISULFIDE INTERCHANGE PROTEIN DSBE"/>
    <property type="match status" value="1"/>
</dbReference>
<name>A0ABS0ILE2_9BACT</name>
<evidence type="ECO:0000313" key="8">
    <source>
        <dbReference type="Proteomes" id="UP000597617"/>
    </source>
</evidence>
<dbReference type="RefSeq" id="WP_196283545.1">
    <property type="nucleotide sequence ID" value="NZ_JADQDQ010000010.1"/>
</dbReference>
<protein>
    <submittedName>
        <fullName evidence="7">Redoxin domain-containing protein</fullName>
    </submittedName>
</protein>